<dbReference type="AlphaFoldDB" id="A0A0L0CSX6"/>
<evidence type="ECO:0000313" key="3">
    <source>
        <dbReference type="Proteomes" id="UP000054566"/>
    </source>
</evidence>
<evidence type="ECO:0000313" key="2">
    <source>
        <dbReference type="EMBL" id="KNC35342.1"/>
    </source>
</evidence>
<feature type="domain" description="FCH" evidence="1">
    <location>
        <begin position="17"/>
        <end position="84"/>
    </location>
</feature>
<protein>
    <recommendedName>
        <fullName evidence="1">FCH domain-containing protein</fullName>
    </recommendedName>
</protein>
<dbReference type="EMBL" id="GG663813">
    <property type="protein sequence ID" value="KNC35342.1"/>
    <property type="molecule type" value="Genomic_DNA"/>
</dbReference>
<dbReference type="Proteomes" id="UP000054566">
    <property type="component" value="Unassembled WGS sequence"/>
</dbReference>
<dbReference type="OrthoDB" id="10255128at2759"/>
<dbReference type="InterPro" id="IPR027267">
    <property type="entry name" value="AH/BAR_dom_sf"/>
</dbReference>
<gene>
    <name evidence="2" type="ORF">PFLG_00189</name>
</gene>
<sequence>MAFQHGKGYYIIYDWKKALKRVEKGRNCCENLSGIFSEMIRIEKDYENNLRNLCNMFQIFDNDSSGINNGIISLRTNIERRCEQIKDFINYMEWEILNNTFHSTLTNHRNVF</sequence>
<evidence type="ECO:0000259" key="1">
    <source>
        <dbReference type="Pfam" id="PF00611"/>
    </source>
</evidence>
<dbReference type="Gene3D" id="1.20.1270.60">
    <property type="entry name" value="Arfaptin homology (AH) domain/BAR domain"/>
    <property type="match status" value="1"/>
</dbReference>
<organism evidence="2 3">
    <name type="scientific">Plasmodium falciparum RAJ116</name>
    <dbReference type="NCBI Taxonomy" id="580058"/>
    <lineage>
        <taxon>Eukaryota</taxon>
        <taxon>Sar</taxon>
        <taxon>Alveolata</taxon>
        <taxon>Apicomplexa</taxon>
        <taxon>Aconoidasida</taxon>
        <taxon>Haemosporida</taxon>
        <taxon>Plasmodiidae</taxon>
        <taxon>Plasmodium</taxon>
        <taxon>Plasmodium (Laverania)</taxon>
    </lineage>
</organism>
<proteinExistence type="predicted"/>
<name>A0A0L0CSX6_PLAFA</name>
<dbReference type="InterPro" id="IPR001060">
    <property type="entry name" value="FCH_dom"/>
</dbReference>
<reference evidence="3" key="1">
    <citation type="submission" date="2015-07" db="EMBL/GenBank/DDBJ databases">
        <title>Annotation of Plasmodium falciparum RAJ116.</title>
        <authorList>
            <consortium name="The Broad Institute Genome Sequencing Platform"/>
            <person name="Volkman S.K."/>
            <person name="Neafsey D.E."/>
            <person name="Dash A.P."/>
            <person name="Chitnis C.E."/>
            <person name="Hartl D.L."/>
            <person name="Young S.K."/>
            <person name="Zeng Q."/>
            <person name="Koehrsen M."/>
            <person name="Alvarado L."/>
            <person name="Berlin A."/>
            <person name="Borenstein D."/>
            <person name="Chapman S.B."/>
            <person name="Chen Z."/>
            <person name="Engels R."/>
            <person name="Freedman E."/>
            <person name="Gellesch M."/>
            <person name="Goldberg J."/>
            <person name="Griggs A."/>
            <person name="Gujja S."/>
            <person name="Heilman E.R."/>
            <person name="Heiman D.I."/>
            <person name="Howarth C."/>
            <person name="Jen D."/>
            <person name="Larson L."/>
            <person name="Mehta T."/>
            <person name="Neiman D."/>
            <person name="Park D."/>
            <person name="Pearson M."/>
            <person name="Roberts A."/>
            <person name="Saif S."/>
            <person name="Shea T."/>
            <person name="Shenoy N."/>
            <person name="Sisk P."/>
            <person name="Stolte C."/>
            <person name="Sykes S."/>
            <person name="Walk T."/>
            <person name="White J."/>
            <person name="Yandava C."/>
            <person name="Haas B."/>
            <person name="Henn M.R."/>
            <person name="Nusbaum C."/>
            <person name="Birren B."/>
        </authorList>
    </citation>
    <scope>NUCLEOTIDE SEQUENCE [LARGE SCALE GENOMIC DNA]</scope>
    <source>
        <strain evidence="3">RAJ116</strain>
    </source>
</reference>
<dbReference type="Pfam" id="PF00611">
    <property type="entry name" value="FCH"/>
    <property type="match status" value="1"/>
</dbReference>
<reference evidence="3" key="2">
    <citation type="submission" date="2015-07" db="EMBL/GenBank/DDBJ databases">
        <title>The genome sequence of Plasmodium falciparum RAJ116.</title>
        <authorList>
            <consortium name="The Broad Institute Genome Sequencing Platform"/>
            <person name="Volkman S.K."/>
            <person name="Neafsey D.E."/>
            <person name="Dash A.P."/>
            <person name="Chitnis C.E."/>
            <person name="Hartl D.L."/>
            <person name="Young S.K."/>
            <person name="Kodira C.D."/>
            <person name="Zeng Q."/>
            <person name="Koehrsen M."/>
            <person name="Godfrey P."/>
            <person name="Alvarado L."/>
            <person name="Berlin A."/>
            <person name="Borenstein D."/>
            <person name="Chen Z."/>
            <person name="Engels R."/>
            <person name="Freedman E."/>
            <person name="Gellesch M."/>
            <person name="Goldberg J."/>
            <person name="Griggs A."/>
            <person name="Gujja S."/>
            <person name="Heiman D."/>
            <person name="Hepburn T."/>
            <person name="Howarth C."/>
            <person name="Jen D."/>
            <person name="Larson L."/>
            <person name="Lewis B."/>
            <person name="Mehta T."/>
            <person name="Park D."/>
            <person name="Pearson M."/>
            <person name="Roberts A."/>
            <person name="Saif S."/>
            <person name="Shea T."/>
            <person name="Shenoy N."/>
            <person name="Sisk P."/>
            <person name="Stolte C."/>
            <person name="Sykes S."/>
            <person name="Walk T."/>
            <person name="White J."/>
            <person name="Yandava C."/>
            <person name="Wirth D.F."/>
            <person name="Nusbaum C."/>
            <person name="Birren B."/>
        </authorList>
    </citation>
    <scope>NUCLEOTIDE SEQUENCE [LARGE SCALE GENOMIC DNA]</scope>
    <source>
        <strain evidence="3">RAJ116</strain>
    </source>
</reference>
<accession>A0A0L0CSX6</accession>
<dbReference type="SUPFAM" id="SSF103657">
    <property type="entry name" value="BAR/IMD domain-like"/>
    <property type="match status" value="1"/>
</dbReference>